<comment type="cofactor">
    <cofactor evidence="2">
        <name>Mn(2+)</name>
        <dbReference type="ChEBI" id="CHEBI:29035"/>
    </cofactor>
</comment>
<dbReference type="AlphaFoldDB" id="A0A6V8NRG8"/>
<dbReference type="InterPro" id="IPR020826">
    <property type="entry name" value="Transketolase_BS"/>
</dbReference>
<keyword evidence="11" id="KW-0479">Metal-binding</keyword>
<accession>A0A6V8NRG8</accession>
<dbReference type="PANTHER" id="PTHR43522:SF2">
    <property type="entry name" value="TRANSKETOLASE 1-RELATED"/>
    <property type="match status" value="1"/>
</dbReference>
<dbReference type="GO" id="GO:0004802">
    <property type="term" value="F:transketolase activity"/>
    <property type="evidence" value="ECO:0007669"/>
    <property type="project" value="UniProtKB-EC"/>
</dbReference>
<feature type="non-terminal residue" evidence="17">
    <location>
        <position position="1"/>
    </location>
</feature>
<gene>
    <name evidence="17" type="ORF">HKBW3S09_00395</name>
</gene>
<comment type="cofactor">
    <cofactor evidence="3">
        <name>Co(2+)</name>
        <dbReference type="ChEBI" id="CHEBI:48828"/>
    </cofactor>
</comment>
<evidence type="ECO:0000256" key="5">
    <source>
        <dbReference type="ARBA" id="ARBA00001964"/>
    </source>
</evidence>
<comment type="function">
    <text evidence="6">Catalyzes the transfer of a two-carbon ketol group from a ketose donor to an aldose acceptor, via a covalent intermediate with the cofactor thiamine pyrophosphate.</text>
</comment>
<keyword evidence="14" id="KW-0786">Thiamine pyrophosphate</keyword>
<dbReference type="InterPro" id="IPR029061">
    <property type="entry name" value="THDP-binding"/>
</dbReference>
<dbReference type="CDD" id="cd07033">
    <property type="entry name" value="TPP_PYR_DXS_TK_like"/>
    <property type="match status" value="1"/>
</dbReference>
<keyword evidence="10" id="KW-0808">Transferase</keyword>
<keyword evidence="13" id="KW-0460">Magnesium</keyword>
<dbReference type="GO" id="GO:0005829">
    <property type="term" value="C:cytosol"/>
    <property type="evidence" value="ECO:0007669"/>
    <property type="project" value="TreeGrafter"/>
</dbReference>
<comment type="similarity">
    <text evidence="7">Belongs to the transketolase family.</text>
</comment>
<evidence type="ECO:0000256" key="15">
    <source>
        <dbReference type="ARBA" id="ARBA00049473"/>
    </source>
</evidence>
<dbReference type="SUPFAM" id="SSF52518">
    <property type="entry name" value="Thiamin diphosphate-binding fold (THDP-binding)"/>
    <property type="match status" value="1"/>
</dbReference>
<comment type="subunit">
    <text evidence="8">Homodimer.</text>
</comment>
<comment type="cofactor">
    <cofactor evidence="4">
        <name>Mg(2+)</name>
        <dbReference type="ChEBI" id="CHEBI:18420"/>
    </cofactor>
</comment>
<dbReference type="SUPFAM" id="SSF52922">
    <property type="entry name" value="TK C-terminal domain-like"/>
    <property type="match status" value="1"/>
</dbReference>
<comment type="caution">
    <text evidence="17">The sequence shown here is derived from an EMBL/GenBank/DDBJ whole genome shotgun (WGS) entry which is preliminary data.</text>
</comment>
<evidence type="ECO:0000256" key="13">
    <source>
        <dbReference type="ARBA" id="ARBA00022842"/>
    </source>
</evidence>
<dbReference type="Gene3D" id="3.40.50.920">
    <property type="match status" value="1"/>
</dbReference>
<evidence type="ECO:0000256" key="1">
    <source>
        <dbReference type="ARBA" id="ARBA00001913"/>
    </source>
</evidence>
<evidence type="ECO:0000256" key="3">
    <source>
        <dbReference type="ARBA" id="ARBA00001941"/>
    </source>
</evidence>
<dbReference type="EMBL" id="BLRW01000032">
    <property type="protein sequence ID" value="GFP22928.1"/>
    <property type="molecule type" value="Genomic_DNA"/>
</dbReference>
<comment type="cofactor">
    <cofactor evidence="1">
        <name>Ca(2+)</name>
        <dbReference type="ChEBI" id="CHEBI:29108"/>
    </cofactor>
</comment>
<dbReference type="GO" id="GO:0000287">
    <property type="term" value="F:magnesium ion binding"/>
    <property type="evidence" value="ECO:0007669"/>
    <property type="project" value="UniProtKB-ARBA"/>
</dbReference>
<evidence type="ECO:0000256" key="8">
    <source>
        <dbReference type="ARBA" id="ARBA00011738"/>
    </source>
</evidence>
<evidence type="ECO:0000256" key="9">
    <source>
        <dbReference type="ARBA" id="ARBA00013152"/>
    </source>
</evidence>
<dbReference type="EC" id="2.2.1.1" evidence="9"/>
<evidence type="ECO:0000256" key="6">
    <source>
        <dbReference type="ARBA" id="ARBA00002931"/>
    </source>
</evidence>
<dbReference type="InterPro" id="IPR055152">
    <property type="entry name" value="Transketolase-like_C_2"/>
</dbReference>
<comment type="catalytic activity">
    <reaction evidence="15">
        <text>D-sedoheptulose 7-phosphate + D-glyceraldehyde 3-phosphate = aldehydo-D-ribose 5-phosphate + D-xylulose 5-phosphate</text>
        <dbReference type="Rhea" id="RHEA:10508"/>
        <dbReference type="ChEBI" id="CHEBI:57483"/>
        <dbReference type="ChEBI" id="CHEBI:57737"/>
        <dbReference type="ChEBI" id="CHEBI:58273"/>
        <dbReference type="ChEBI" id="CHEBI:59776"/>
        <dbReference type="EC" id="2.2.1.1"/>
    </reaction>
</comment>
<evidence type="ECO:0000256" key="11">
    <source>
        <dbReference type="ARBA" id="ARBA00022723"/>
    </source>
</evidence>
<keyword evidence="12" id="KW-0106">Calcium</keyword>
<comment type="cofactor">
    <cofactor evidence="5">
        <name>thiamine diphosphate</name>
        <dbReference type="ChEBI" id="CHEBI:58937"/>
    </cofactor>
</comment>
<dbReference type="GO" id="GO:0006098">
    <property type="term" value="P:pentose-phosphate shunt"/>
    <property type="evidence" value="ECO:0007669"/>
    <property type="project" value="TreeGrafter"/>
</dbReference>
<dbReference type="SMART" id="SM00861">
    <property type="entry name" value="Transket_pyr"/>
    <property type="match status" value="1"/>
</dbReference>
<dbReference type="FunFam" id="3.40.50.970:FF:000045">
    <property type="entry name" value="Transketolase"/>
    <property type="match status" value="1"/>
</dbReference>
<sequence>GEWGYGGANIAFGVREHAMGSISNGMALHGGLIPFAGTFLIFSDYMRPAVRLAALMKLHVIYVFTHDSLALGEDGPTHQPVEQLSSLRAMPGLTVVRPADANEAAKAWEIAVTHKHGPVALIFTRQKVPVIDRDKYESAEGVKRGGYILADSAPHKPDVILIAAGSEVHIALEAYERLKTEKIKARVVNMASWELFEEQSEDYKNKVLPSDIKARVSVEAGSTHGWHKYSGLDGIAIGIDHFGASAPGEILLEKFGFTAENIINKARILLAG</sequence>
<reference evidence="17 18" key="1">
    <citation type="journal article" date="2020" name="Front. Microbiol.">
        <title>Single-cell genomics of novel Actinobacteria with the Wood-Ljungdahl pathway discovered in a serpentinizing system.</title>
        <authorList>
            <person name="Merino N."/>
            <person name="Kawai M."/>
            <person name="Boyd E.S."/>
            <person name="Colman D.R."/>
            <person name="McGlynn S.E."/>
            <person name="Nealson K.H."/>
            <person name="Kurokawa K."/>
            <person name="Hongoh Y."/>
        </authorList>
    </citation>
    <scope>NUCLEOTIDE SEQUENCE [LARGE SCALE GENOMIC DNA]</scope>
    <source>
        <strain evidence="17 18">S09_30</strain>
    </source>
</reference>
<evidence type="ECO:0000256" key="2">
    <source>
        <dbReference type="ARBA" id="ARBA00001936"/>
    </source>
</evidence>
<dbReference type="FunFam" id="3.40.50.920:FF:000003">
    <property type="entry name" value="Transketolase"/>
    <property type="match status" value="1"/>
</dbReference>
<evidence type="ECO:0000256" key="10">
    <source>
        <dbReference type="ARBA" id="ARBA00022679"/>
    </source>
</evidence>
<feature type="domain" description="Transketolase-like pyrimidine-binding" evidence="16">
    <location>
        <begin position="1"/>
        <end position="130"/>
    </location>
</feature>
<dbReference type="Pfam" id="PF22613">
    <property type="entry name" value="Transketolase_C_1"/>
    <property type="match status" value="1"/>
</dbReference>
<dbReference type="InterPro" id="IPR033247">
    <property type="entry name" value="Transketolase_fam"/>
</dbReference>
<dbReference type="Gene3D" id="3.40.50.970">
    <property type="match status" value="1"/>
</dbReference>
<dbReference type="PROSITE" id="PS00802">
    <property type="entry name" value="TRANSKETOLASE_2"/>
    <property type="match status" value="1"/>
</dbReference>
<dbReference type="Pfam" id="PF02779">
    <property type="entry name" value="Transket_pyr"/>
    <property type="match status" value="1"/>
</dbReference>
<evidence type="ECO:0000256" key="12">
    <source>
        <dbReference type="ARBA" id="ARBA00022837"/>
    </source>
</evidence>
<evidence type="ECO:0000259" key="16">
    <source>
        <dbReference type="SMART" id="SM00861"/>
    </source>
</evidence>
<proteinExistence type="inferred from homology"/>
<dbReference type="InterPro" id="IPR009014">
    <property type="entry name" value="Transketo_C/PFOR_II"/>
</dbReference>
<dbReference type="PANTHER" id="PTHR43522">
    <property type="entry name" value="TRANSKETOLASE"/>
    <property type="match status" value="1"/>
</dbReference>
<evidence type="ECO:0000256" key="7">
    <source>
        <dbReference type="ARBA" id="ARBA00007131"/>
    </source>
</evidence>
<organism evidence="17 18">
    <name type="scientific">Candidatus Hakubella thermalkaliphila</name>
    <dbReference type="NCBI Taxonomy" id="2754717"/>
    <lineage>
        <taxon>Bacteria</taxon>
        <taxon>Bacillati</taxon>
        <taxon>Actinomycetota</taxon>
        <taxon>Actinomycetota incertae sedis</taxon>
        <taxon>Candidatus Hakubellales</taxon>
        <taxon>Candidatus Hakubellaceae</taxon>
        <taxon>Candidatus Hakubella</taxon>
    </lineage>
</organism>
<evidence type="ECO:0000313" key="18">
    <source>
        <dbReference type="Proteomes" id="UP000585609"/>
    </source>
</evidence>
<protein>
    <recommendedName>
        <fullName evidence="9">transketolase</fullName>
        <ecNumber evidence="9">2.2.1.1</ecNumber>
    </recommendedName>
</protein>
<dbReference type="Proteomes" id="UP000585609">
    <property type="component" value="Unassembled WGS sequence"/>
</dbReference>
<dbReference type="InterPro" id="IPR005475">
    <property type="entry name" value="Transketolase-like_Pyr-bd"/>
</dbReference>
<evidence type="ECO:0000313" key="17">
    <source>
        <dbReference type="EMBL" id="GFP22928.1"/>
    </source>
</evidence>
<name>A0A6V8NRG8_9ACTN</name>
<evidence type="ECO:0000256" key="4">
    <source>
        <dbReference type="ARBA" id="ARBA00001946"/>
    </source>
</evidence>
<evidence type="ECO:0000256" key="14">
    <source>
        <dbReference type="ARBA" id="ARBA00023052"/>
    </source>
</evidence>